<feature type="compositionally biased region" description="Low complexity" evidence="1">
    <location>
        <begin position="70"/>
        <end position="81"/>
    </location>
</feature>
<organism evidence="2 3">
    <name type="scientific">Phytohabitans rumicis</name>
    <dbReference type="NCBI Taxonomy" id="1076125"/>
    <lineage>
        <taxon>Bacteria</taxon>
        <taxon>Bacillati</taxon>
        <taxon>Actinomycetota</taxon>
        <taxon>Actinomycetes</taxon>
        <taxon>Micromonosporales</taxon>
        <taxon>Micromonosporaceae</taxon>
    </lineage>
</organism>
<sequence>MRTPIPSLRGTPTHELAVVLYQHHHADAAGICARCGLPAPCSVRAHAASVIAVAGEDPRWYDGRHSTGAQPVRAQQPQPRQRPTEPDRTLPEHTGYPAGGRVTPPNSAGWYYERDSQ</sequence>
<name>A0A6V8KMI4_9ACTN</name>
<dbReference type="EMBL" id="BLPG01000001">
    <property type="protein sequence ID" value="GFJ86382.1"/>
    <property type="molecule type" value="Genomic_DNA"/>
</dbReference>
<evidence type="ECO:0000256" key="1">
    <source>
        <dbReference type="SAM" id="MobiDB-lite"/>
    </source>
</evidence>
<feature type="region of interest" description="Disordered" evidence="1">
    <location>
        <begin position="59"/>
        <end position="117"/>
    </location>
</feature>
<gene>
    <name evidence="2" type="ORF">Prum_000240</name>
</gene>
<reference evidence="2 3" key="2">
    <citation type="submission" date="2020-03" db="EMBL/GenBank/DDBJ databases">
        <authorList>
            <person name="Ichikawa N."/>
            <person name="Kimura A."/>
            <person name="Kitahashi Y."/>
            <person name="Uohara A."/>
        </authorList>
    </citation>
    <scope>NUCLEOTIDE SEQUENCE [LARGE SCALE GENOMIC DNA]</scope>
    <source>
        <strain evidence="2 3">NBRC 108638</strain>
    </source>
</reference>
<comment type="caution">
    <text evidence="2">The sequence shown here is derived from an EMBL/GenBank/DDBJ whole genome shotgun (WGS) entry which is preliminary data.</text>
</comment>
<accession>A0A6V8KMI4</accession>
<dbReference type="AlphaFoldDB" id="A0A6V8KMI4"/>
<evidence type="ECO:0000313" key="3">
    <source>
        <dbReference type="Proteomes" id="UP000482960"/>
    </source>
</evidence>
<protein>
    <submittedName>
        <fullName evidence="2">Uncharacterized protein</fullName>
    </submittedName>
</protein>
<dbReference type="Proteomes" id="UP000482960">
    <property type="component" value="Unassembled WGS sequence"/>
</dbReference>
<proteinExistence type="predicted"/>
<feature type="compositionally biased region" description="Basic and acidic residues" evidence="1">
    <location>
        <begin position="82"/>
        <end position="91"/>
    </location>
</feature>
<evidence type="ECO:0000313" key="2">
    <source>
        <dbReference type="EMBL" id="GFJ86382.1"/>
    </source>
</evidence>
<reference evidence="2 3" key="1">
    <citation type="submission" date="2020-03" db="EMBL/GenBank/DDBJ databases">
        <title>Whole genome shotgun sequence of Phytohabitans rumicis NBRC 108638.</title>
        <authorList>
            <person name="Komaki H."/>
            <person name="Tamura T."/>
        </authorList>
    </citation>
    <scope>NUCLEOTIDE SEQUENCE [LARGE SCALE GENOMIC DNA]</scope>
    <source>
        <strain evidence="2 3">NBRC 108638</strain>
    </source>
</reference>
<keyword evidence="3" id="KW-1185">Reference proteome</keyword>